<dbReference type="AlphaFoldDB" id="A0A6L2K8I0"/>
<organism evidence="14">
    <name type="scientific">Tanacetum cinerariifolium</name>
    <name type="common">Dalmatian daisy</name>
    <name type="synonym">Chrysanthemum cinerariifolium</name>
    <dbReference type="NCBI Taxonomy" id="118510"/>
    <lineage>
        <taxon>Eukaryota</taxon>
        <taxon>Viridiplantae</taxon>
        <taxon>Streptophyta</taxon>
        <taxon>Embryophyta</taxon>
        <taxon>Tracheophyta</taxon>
        <taxon>Spermatophyta</taxon>
        <taxon>Magnoliopsida</taxon>
        <taxon>eudicotyledons</taxon>
        <taxon>Gunneridae</taxon>
        <taxon>Pentapetalae</taxon>
        <taxon>asterids</taxon>
        <taxon>campanulids</taxon>
        <taxon>Asterales</taxon>
        <taxon>Asteraceae</taxon>
        <taxon>Asteroideae</taxon>
        <taxon>Anthemideae</taxon>
        <taxon>Anthemidinae</taxon>
        <taxon>Tanacetum</taxon>
    </lineage>
</organism>
<evidence type="ECO:0000256" key="6">
    <source>
        <dbReference type="ARBA" id="ARBA00022908"/>
    </source>
</evidence>
<dbReference type="EMBL" id="BKCJ010001926">
    <property type="protein sequence ID" value="GEU45017.1"/>
    <property type="molecule type" value="Genomic_DNA"/>
</dbReference>
<keyword evidence="3" id="KW-0255">Endonuclease</keyword>
<dbReference type="PANTHER" id="PTHR42648">
    <property type="entry name" value="TRANSPOSASE, PUTATIVE-RELATED"/>
    <property type="match status" value="1"/>
</dbReference>
<evidence type="ECO:0000256" key="10">
    <source>
        <dbReference type="ARBA" id="ARBA00023268"/>
    </source>
</evidence>
<keyword evidence="5" id="KW-0460">Magnesium</keyword>
<evidence type="ECO:0000259" key="13">
    <source>
        <dbReference type="PROSITE" id="PS50994"/>
    </source>
</evidence>
<evidence type="ECO:0000256" key="12">
    <source>
        <dbReference type="SAM" id="MobiDB-lite"/>
    </source>
</evidence>
<dbReference type="SUPFAM" id="SSF53098">
    <property type="entry name" value="Ribonuclease H-like"/>
    <property type="match status" value="1"/>
</dbReference>
<comment type="caution">
    <text evidence="14">The sequence shown here is derived from an EMBL/GenBank/DDBJ whole genome shotgun (WGS) entry which is preliminary data.</text>
</comment>
<evidence type="ECO:0000256" key="7">
    <source>
        <dbReference type="ARBA" id="ARBA00022918"/>
    </source>
</evidence>
<dbReference type="InterPro" id="IPR057670">
    <property type="entry name" value="SH3_retrovirus"/>
</dbReference>
<dbReference type="GO" id="GO:0003676">
    <property type="term" value="F:nucleic acid binding"/>
    <property type="evidence" value="ECO:0007669"/>
    <property type="project" value="InterPro"/>
</dbReference>
<keyword evidence="8" id="KW-0548">Nucleotidyltransferase</keyword>
<dbReference type="GO" id="GO:0006310">
    <property type="term" value="P:DNA recombination"/>
    <property type="evidence" value="ECO:0007669"/>
    <property type="project" value="UniProtKB-KW"/>
</dbReference>
<dbReference type="InterPro" id="IPR039537">
    <property type="entry name" value="Retrotran_Ty1/copia-like"/>
</dbReference>
<keyword evidence="6" id="KW-0229">DNA integration</keyword>
<keyword evidence="7" id="KW-0695">RNA-directed DNA polymerase</keyword>
<evidence type="ECO:0000256" key="5">
    <source>
        <dbReference type="ARBA" id="ARBA00022842"/>
    </source>
</evidence>
<dbReference type="InterPro" id="IPR036397">
    <property type="entry name" value="RNaseH_sf"/>
</dbReference>
<reference evidence="14" key="1">
    <citation type="journal article" date="2019" name="Sci. Rep.">
        <title>Draft genome of Tanacetum cinerariifolium, the natural source of mosquito coil.</title>
        <authorList>
            <person name="Yamashiro T."/>
            <person name="Shiraishi A."/>
            <person name="Satake H."/>
            <person name="Nakayama K."/>
        </authorList>
    </citation>
    <scope>NUCLEOTIDE SEQUENCE</scope>
</reference>
<keyword evidence="9" id="KW-0233">DNA recombination</keyword>
<dbReference type="GO" id="GO:0004519">
    <property type="term" value="F:endonuclease activity"/>
    <property type="evidence" value="ECO:0007669"/>
    <property type="project" value="UniProtKB-KW"/>
</dbReference>
<dbReference type="GO" id="GO:0015074">
    <property type="term" value="P:DNA integration"/>
    <property type="evidence" value="ECO:0007669"/>
    <property type="project" value="UniProtKB-KW"/>
</dbReference>
<dbReference type="InterPro" id="IPR013103">
    <property type="entry name" value="RVT_2"/>
</dbReference>
<gene>
    <name evidence="14" type="ORF">Tci_016995</name>
</gene>
<name>A0A6L2K8I0_TANCI</name>
<dbReference type="GO" id="GO:0016787">
    <property type="term" value="F:hydrolase activity"/>
    <property type="evidence" value="ECO:0007669"/>
    <property type="project" value="UniProtKB-KW"/>
</dbReference>
<sequence length="1148" mass="130354">MDVTLIASSSSKSSSTKVDVLEAKFVRDFKSLANEADESLDKQKSLELKIERLLKASVSHDIMSIVKNGFVDLRDLKGKSSDTPSASNTLNPLNQKLESNIVELEFQVVNYEREISHLKTTYKNLFDSITSNRAHAKLHNLIYENAKLRARLFQNTSESMKCDTSGTSVTPHVDKPKLIAITPHSKKLHASIPSHSVPQPREFNVVKHSNVIAHRMFKINPPQTFRVDMVPNKPSSASIRRNPITNFQRHVTFKENVSSDTVNASSTGLVHTTRTRRPPPKGNTRNARVPFASKSSEVKKCCLNLSVVRRLGLFQAYDREHQASHQLCVEVFGNCTLWERPHCCYFGIWRNTCFIRDLNGVDLLKGDRFTNLYTINLYDMASASPICLMARATLTKSWLWHQRLSHLNFDTINDLAKNGLVSGLPKFKYAKEHLCPSFQCELQALMVNEVIKNFLKKIFVRLQAPVIIVRTDNGTEFKKHVLKEYFDSVGITHETSAAKTPQQNGVVERRNHTLVEAARTMLILSHASLFLWAEEIATACYTQNRSIIHQRFNKTPYELIQGKKPDISYLHVFGALCYPKNDREDIGKLGAKGDIRFFIRYSANSVAYRVYNQRTKKIMETMNVTFDELSAMAFEQNSSKPGLQSMTSKQISFELDITYAPSTITPQRPSERYLDILFEPLHNEYLGGRPLEAPRTIPAAPHQRNLTPSPTASAAGNVLNTVFEGDLFVNPFATPSTESVVSSTQYVDPSNMHTFYQPNPHDYQKTKDHPLEQVIGEPSRPVLTRSQLKTDGDMVDVWELVPSPDGIKPLTLKWLFKNKHDEENTVIRNKTHLVVRGYRQEEGIDFEESFAPVARMEAIRIFLAYATHKGFTVYQMDVKTAFLHGLLKEDVYVCQPKGFIDADHPSHVYKLKKELYGLKEAPRAWYDELSTFLLQNGFSKGIIDSTLFTRHFDDDILVVHVYADDIIFGSINPRYATLFSDLMKSRFEMSMMEEMTFFLGLQVNQSPSGIFINQSNYVNEILKKYGLNTCDIIGTPTNIKDKLDLDQIGTPVDATKYRSMIGALMYLTSSRPDIIHATCVCARYQAHPTKKHLKIFRYLWGTVNTSLWYTKDSGFELTEFLDADYAGCKDTFKSTSSGAQSLGEKLMS</sequence>
<keyword evidence="4" id="KW-0378">Hydrolase</keyword>
<dbReference type="GO" id="GO:0003887">
    <property type="term" value="F:DNA-directed DNA polymerase activity"/>
    <property type="evidence" value="ECO:0007669"/>
    <property type="project" value="UniProtKB-KW"/>
</dbReference>
<dbReference type="GO" id="GO:0003964">
    <property type="term" value="F:RNA-directed DNA polymerase activity"/>
    <property type="evidence" value="ECO:0007669"/>
    <property type="project" value="UniProtKB-KW"/>
</dbReference>
<feature type="domain" description="Integrase catalytic" evidence="13">
    <location>
        <begin position="449"/>
        <end position="564"/>
    </location>
</feature>
<keyword evidence="10" id="KW-0511">Multifunctional enzyme</keyword>
<evidence type="ECO:0000256" key="3">
    <source>
        <dbReference type="ARBA" id="ARBA00022759"/>
    </source>
</evidence>
<evidence type="ECO:0000256" key="4">
    <source>
        <dbReference type="ARBA" id="ARBA00022801"/>
    </source>
</evidence>
<dbReference type="InterPro" id="IPR012337">
    <property type="entry name" value="RNaseH-like_sf"/>
</dbReference>
<feature type="coiled-coil region" evidence="11">
    <location>
        <begin position="94"/>
        <end position="121"/>
    </location>
</feature>
<accession>A0A6L2K8I0</accession>
<proteinExistence type="predicted"/>
<feature type="region of interest" description="Disordered" evidence="12">
    <location>
        <begin position="264"/>
        <end position="288"/>
    </location>
</feature>
<dbReference type="Pfam" id="PF07727">
    <property type="entry name" value="RVT_2"/>
    <property type="match status" value="1"/>
</dbReference>
<keyword evidence="1" id="KW-0540">Nuclease</keyword>
<evidence type="ECO:0000313" key="14">
    <source>
        <dbReference type="EMBL" id="GEU45017.1"/>
    </source>
</evidence>
<keyword evidence="8" id="KW-0808">Transferase</keyword>
<protein>
    <recommendedName>
        <fullName evidence="13">Integrase catalytic domain-containing protein</fullName>
    </recommendedName>
</protein>
<dbReference type="Gene3D" id="3.30.420.10">
    <property type="entry name" value="Ribonuclease H-like superfamily/Ribonuclease H"/>
    <property type="match status" value="1"/>
</dbReference>
<dbReference type="PANTHER" id="PTHR42648:SF11">
    <property type="entry name" value="TRANSPOSON TY4-P GAG-POL POLYPROTEIN"/>
    <property type="match status" value="1"/>
</dbReference>
<evidence type="ECO:0000256" key="8">
    <source>
        <dbReference type="ARBA" id="ARBA00022932"/>
    </source>
</evidence>
<dbReference type="PROSITE" id="PS50994">
    <property type="entry name" value="INTEGRASE"/>
    <property type="match status" value="1"/>
</dbReference>
<dbReference type="InterPro" id="IPR043502">
    <property type="entry name" value="DNA/RNA_pol_sf"/>
</dbReference>
<keyword evidence="8" id="KW-0239">DNA-directed DNA polymerase</keyword>
<evidence type="ECO:0000256" key="9">
    <source>
        <dbReference type="ARBA" id="ARBA00023172"/>
    </source>
</evidence>
<dbReference type="Pfam" id="PF13976">
    <property type="entry name" value="gag_pre-integrs"/>
    <property type="match status" value="1"/>
</dbReference>
<evidence type="ECO:0000256" key="11">
    <source>
        <dbReference type="SAM" id="Coils"/>
    </source>
</evidence>
<evidence type="ECO:0000256" key="1">
    <source>
        <dbReference type="ARBA" id="ARBA00022722"/>
    </source>
</evidence>
<evidence type="ECO:0000256" key="2">
    <source>
        <dbReference type="ARBA" id="ARBA00022723"/>
    </source>
</evidence>
<dbReference type="InterPro" id="IPR001584">
    <property type="entry name" value="Integrase_cat-core"/>
</dbReference>
<dbReference type="InterPro" id="IPR025724">
    <property type="entry name" value="GAG-pre-integrase_dom"/>
</dbReference>
<dbReference type="Pfam" id="PF25597">
    <property type="entry name" value="SH3_retrovirus"/>
    <property type="match status" value="1"/>
</dbReference>
<keyword evidence="2" id="KW-0479">Metal-binding</keyword>
<keyword evidence="11" id="KW-0175">Coiled coil</keyword>
<dbReference type="GO" id="GO:0046872">
    <property type="term" value="F:metal ion binding"/>
    <property type="evidence" value="ECO:0007669"/>
    <property type="project" value="UniProtKB-KW"/>
</dbReference>
<dbReference type="SUPFAM" id="SSF56672">
    <property type="entry name" value="DNA/RNA polymerases"/>
    <property type="match status" value="1"/>
</dbReference>